<dbReference type="EMBL" id="EU408349">
    <property type="protein sequence ID" value="ACN58769.1"/>
    <property type="molecule type" value="Genomic_DNA"/>
</dbReference>
<keyword evidence="3" id="KW-0238">DNA-binding</keyword>
<dbReference type="Gene3D" id="3.40.190.290">
    <property type="match status" value="1"/>
</dbReference>
<evidence type="ECO:0000256" key="2">
    <source>
        <dbReference type="ARBA" id="ARBA00023015"/>
    </source>
</evidence>
<evidence type="ECO:0000256" key="1">
    <source>
        <dbReference type="ARBA" id="ARBA00009437"/>
    </source>
</evidence>
<name>C0IN83_9BACT</name>
<feature type="domain" description="HTH lysR-type" evidence="5">
    <location>
        <begin position="20"/>
        <end position="75"/>
    </location>
</feature>
<dbReference type="Pfam" id="PF03466">
    <property type="entry name" value="LysR_substrate"/>
    <property type="match status" value="1"/>
</dbReference>
<dbReference type="PANTHER" id="PTHR30126">
    <property type="entry name" value="HTH-TYPE TRANSCRIPTIONAL REGULATOR"/>
    <property type="match status" value="1"/>
</dbReference>
<dbReference type="GO" id="GO:0003700">
    <property type="term" value="F:DNA-binding transcription factor activity"/>
    <property type="evidence" value="ECO:0007669"/>
    <property type="project" value="InterPro"/>
</dbReference>
<gene>
    <name evidence="6" type="ORF">AKSOIL_0124</name>
</gene>
<dbReference type="InterPro" id="IPR000847">
    <property type="entry name" value="LysR_HTH_N"/>
</dbReference>
<dbReference type="AlphaFoldDB" id="C0IN83"/>
<comment type="similarity">
    <text evidence="1">Belongs to the LysR transcriptional regulatory family.</text>
</comment>
<dbReference type="Gene3D" id="1.10.10.10">
    <property type="entry name" value="Winged helix-like DNA-binding domain superfamily/Winged helix DNA-binding domain"/>
    <property type="match status" value="1"/>
</dbReference>
<accession>C0IN83</accession>
<organism evidence="6">
    <name type="scientific">uncultured bacterium BLR8</name>
    <dbReference type="NCBI Taxonomy" id="506524"/>
    <lineage>
        <taxon>Bacteria</taxon>
        <taxon>environmental samples</taxon>
    </lineage>
</organism>
<evidence type="ECO:0000256" key="4">
    <source>
        <dbReference type="ARBA" id="ARBA00023163"/>
    </source>
</evidence>
<keyword evidence="2" id="KW-0805">Transcription regulation</keyword>
<dbReference type="Pfam" id="PF00126">
    <property type="entry name" value="HTH_1"/>
    <property type="match status" value="1"/>
</dbReference>
<dbReference type="GO" id="GO:0000976">
    <property type="term" value="F:transcription cis-regulatory region binding"/>
    <property type="evidence" value="ECO:0007669"/>
    <property type="project" value="TreeGrafter"/>
</dbReference>
<dbReference type="SUPFAM" id="SSF53850">
    <property type="entry name" value="Periplasmic binding protein-like II"/>
    <property type="match status" value="1"/>
</dbReference>
<evidence type="ECO:0000259" key="5">
    <source>
        <dbReference type="PROSITE" id="PS50931"/>
    </source>
</evidence>
<protein>
    <submittedName>
        <fullName evidence="6">LysR family transcriptional regulator</fullName>
    </submittedName>
</protein>
<evidence type="ECO:0000256" key="3">
    <source>
        <dbReference type="ARBA" id="ARBA00023125"/>
    </source>
</evidence>
<dbReference type="InterPro" id="IPR036388">
    <property type="entry name" value="WH-like_DNA-bd_sf"/>
</dbReference>
<evidence type="ECO:0000313" key="6">
    <source>
        <dbReference type="EMBL" id="ACN58769.1"/>
    </source>
</evidence>
<dbReference type="SUPFAM" id="SSF46785">
    <property type="entry name" value="Winged helix' DNA-binding domain"/>
    <property type="match status" value="1"/>
</dbReference>
<reference evidence="6" key="1">
    <citation type="journal article" date="2009" name="ISME J.">
        <title>Functional metagenomics reveals diverse beta-lactamases in a remote Alaskan soil.</title>
        <authorList>
            <person name="Allen H.K."/>
            <person name="Moe L.A."/>
            <person name="Rodbumrer J."/>
            <person name="Gaarder A."/>
            <person name="Handelsman J."/>
        </authorList>
    </citation>
    <scope>NUCLEOTIDE SEQUENCE</scope>
</reference>
<keyword evidence="4" id="KW-0804">Transcription</keyword>
<dbReference type="InterPro" id="IPR005119">
    <property type="entry name" value="LysR_subst-bd"/>
</dbReference>
<sequence length="312" mass="33181">MIDKSDRSGSLKGPALKASLEQWTLLAAVVDHGGFAQAAKALHRSQSAVSYGVARLQEALGLPVLQIEGRRAVLTPHGVTLLRRARLLLTSAAALESLAASLERGWEPQLRLVVDAAFPRARLLAIVAELQQSCPQTQMQLSDAVLSGAEDAIVEGSGDVVITTRVPQGHLGEWLLDVTFVAVAAPGHPLLALGGDIGEAQLAAHTQAVVRDSGRQPRDEGWLGAERRCTVGSVEASLALVRAGLAYAWLPEDLVRESLNRGELALLPLGVGASRKLSLYLVLVRADSPGPAARAAVESFRRHLPRTRADFR</sequence>
<proteinExistence type="inferred from homology"/>
<dbReference type="PROSITE" id="PS50931">
    <property type="entry name" value="HTH_LYSR"/>
    <property type="match status" value="1"/>
</dbReference>
<dbReference type="PANTHER" id="PTHR30126:SF88">
    <property type="entry name" value="TRANSCRIPTIONAL REGULATOR-RELATED"/>
    <property type="match status" value="1"/>
</dbReference>
<dbReference type="InterPro" id="IPR036390">
    <property type="entry name" value="WH_DNA-bd_sf"/>
</dbReference>